<dbReference type="EMBL" id="BLRY01000032">
    <property type="protein sequence ID" value="GFP27390.1"/>
    <property type="molecule type" value="Genomic_DNA"/>
</dbReference>
<protein>
    <submittedName>
        <fullName evidence="1">Uncharacterized protein</fullName>
    </submittedName>
</protein>
<name>A0A6V8P613_9ACTN</name>
<evidence type="ECO:0000313" key="3">
    <source>
        <dbReference type="Proteomes" id="UP000576480"/>
    </source>
</evidence>
<organism evidence="1 4">
    <name type="scientific">Candidatus Hakubella thermalkaliphila</name>
    <dbReference type="NCBI Taxonomy" id="2754717"/>
    <lineage>
        <taxon>Bacteria</taxon>
        <taxon>Bacillati</taxon>
        <taxon>Actinomycetota</taxon>
        <taxon>Actinomycetota incertae sedis</taxon>
        <taxon>Candidatus Hakubellales</taxon>
        <taxon>Candidatus Hakubellaceae</taxon>
        <taxon>Candidatus Hakubella</taxon>
    </lineage>
</organism>
<sequence length="63" mass="7157">MYFQRKQLLLSSDPRRLPLESEISSYVNLGSENLISETDRLNSGGKPDMSDDNGSLFFHTDFS</sequence>
<dbReference type="AlphaFoldDB" id="A0A6V8P613"/>
<dbReference type="Proteomes" id="UP000591948">
    <property type="component" value="Unassembled WGS sequence"/>
</dbReference>
<keyword evidence="4" id="KW-1185">Reference proteome</keyword>
<dbReference type="EMBL" id="BLSB01000050">
    <property type="protein sequence ID" value="GFP35101.1"/>
    <property type="molecule type" value="Genomic_DNA"/>
</dbReference>
<comment type="caution">
    <text evidence="1">The sequence shown here is derived from an EMBL/GenBank/DDBJ whole genome shotgun (WGS) entry which is preliminary data.</text>
</comment>
<evidence type="ECO:0000313" key="4">
    <source>
        <dbReference type="Proteomes" id="UP000591948"/>
    </source>
</evidence>
<accession>A0A6V8P613</accession>
<evidence type="ECO:0000313" key="1">
    <source>
        <dbReference type="EMBL" id="GFP27390.1"/>
    </source>
</evidence>
<evidence type="ECO:0000313" key="2">
    <source>
        <dbReference type="EMBL" id="GFP35101.1"/>
    </source>
</evidence>
<dbReference type="Proteomes" id="UP000576480">
    <property type="component" value="Unassembled WGS sequence"/>
</dbReference>
<proteinExistence type="predicted"/>
<gene>
    <name evidence="1" type="ORF">HKBW3S33_00803</name>
    <name evidence="2" type="ORF">HKBW3S43_00893</name>
</gene>
<reference evidence="3 4" key="1">
    <citation type="journal article" date="2020" name="Front. Microbiol.">
        <title>Single-cell genomics of novel Actinobacteria with the Wood-Ljungdahl pathway discovered in a serpentinizing system.</title>
        <authorList>
            <person name="Merino N."/>
            <person name="Kawai M."/>
            <person name="Boyd E.S."/>
            <person name="Colman D.R."/>
            <person name="McGlynn S.E."/>
            <person name="Nealson K.H."/>
            <person name="Kurokawa K."/>
            <person name="Hongoh Y."/>
        </authorList>
    </citation>
    <scope>NUCLEOTIDE SEQUENCE [LARGE SCALE GENOMIC DNA]</scope>
    <source>
        <strain evidence="1 4">S33</strain>
        <strain evidence="2 3">S43</strain>
    </source>
</reference>